<dbReference type="RefSeq" id="WP_175599814.1">
    <property type="nucleotide sequence ID" value="NZ_JABWGO010000001.1"/>
</dbReference>
<keyword evidence="4" id="KW-1185">Reference proteome</keyword>
<dbReference type="Proteomes" id="UP000546126">
    <property type="component" value="Unassembled WGS sequence"/>
</dbReference>
<feature type="region of interest" description="Disordered" evidence="1">
    <location>
        <begin position="650"/>
        <end position="679"/>
    </location>
</feature>
<dbReference type="InterPro" id="IPR029062">
    <property type="entry name" value="Class_I_gatase-like"/>
</dbReference>
<feature type="domain" description="N,N-dimethylformamidase beta subunit-like C-terminal" evidence="2">
    <location>
        <begin position="49"/>
        <end position="390"/>
    </location>
</feature>
<evidence type="ECO:0000313" key="4">
    <source>
        <dbReference type="Proteomes" id="UP000546126"/>
    </source>
</evidence>
<reference evidence="3 4" key="1">
    <citation type="submission" date="2020-06" db="EMBL/GenBank/DDBJ databases">
        <authorList>
            <person name="Chanama M."/>
        </authorList>
    </citation>
    <scope>NUCLEOTIDE SEQUENCE [LARGE SCALE GENOMIC DNA]</scope>
    <source>
        <strain evidence="3 4">TBRC6557</strain>
    </source>
</reference>
<dbReference type="Pfam" id="PF20254">
    <property type="entry name" value="DMFA2_C"/>
    <property type="match status" value="1"/>
</dbReference>
<evidence type="ECO:0000256" key="1">
    <source>
        <dbReference type="SAM" id="MobiDB-lite"/>
    </source>
</evidence>
<dbReference type="SUPFAM" id="SSF52317">
    <property type="entry name" value="Class I glutamine amidotransferase-like"/>
    <property type="match status" value="1"/>
</dbReference>
<dbReference type="EMBL" id="JABWGO010000001">
    <property type="protein sequence ID" value="NUW40431.1"/>
    <property type="molecule type" value="Genomic_DNA"/>
</dbReference>
<dbReference type="InterPro" id="IPR046540">
    <property type="entry name" value="DMFA2_C"/>
</dbReference>
<gene>
    <name evidence="3" type="ORF">HT134_09820</name>
</gene>
<comment type="caution">
    <text evidence="3">The sequence shown here is derived from an EMBL/GenBank/DDBJ whole genome shotgun (WGS) entry which is preliminary data.</text>
</comment>
<organism evidence="3 4">
    <name type="scientific">Nonomuraea rhodomycinica</name>
    <dbReference type="NCBI Taxonomy" id="1712872"/>
    <lineage>
        <taxon>Bacteria</taxon>
        <taxon>Bacillati</taxon>
        <taxon>Actinomycetota</taxon>
        <taxon>Actinomycetes</taxon>
        <taxon>Streptosporangiales</taxon>
        <taxon>Streptosporangiaceae</taxon>
        <taxon>Nonomuraea</taxon>
    </lineage>
</organism>
<accession>A0A7Y6IM16</accession>
<protein>
    <recommendedName>
        <fullName evidence="2">N,N-dimethylformamidase beta subunit-like C-terminal domain-containing protein</fullName>
    </recommendedName>
</protein>
<sequence length="679" mass="72100">MDNPPTWAYARATSCAQGGTLPFVVSEAAPVEVADVASDRVVFTGVATPRWELEIGADWPSSLYRARFGPEVPWPQGLPGEAPCPDNEVFFVVREAVPAAPILVSVPFATWQAYNRAGRPGQGLYWTESPVRAGRVSFDRPGGGPCPERWEFGLIRWLRPAGYDVAYCSNLDLDLGDGPDLLARHRVLVVNGHDEYWSEAMRDAVEEFVRRGGNLAVLSGNTAWWRIRLEDGGRTMVCHRDALCDTVDDPRLATVEWSSAGRPENTLTGVSFRAGAGTWGPDMRRMLEESYTARFADHWVFEGTGLKDGDPFGRGCLGYETDAAEIEEIGGVPRVTCRDGTPASFVVLATADLRHWSAYGQGGTATMGIFTSGLGAVFNAATVNWGNTLHDPVVERVTRNVLDRFSGAAPAPAWEVVGPAGTDVRALAVRDRTLYAVDGSGALLRRELCGQNLPWEPATTARAARTAAAPELAGLTEASEASELAGAGEAREVSGEVVALAVPREAAAGFPVALYGLTAAGRLVRWDGREDGDAWTDLEAAPPGATGLAIADCTFFAVTEGGELWRRPFASRGWEPAGAIRPVAGAAPEGLRVSGLAAMNGRLFAGLADGRVLTSLPGGPWEEYDVRLVAAAFTAHAGALVAAGRETPLSRHIVRRRQDSPPSSTSGGDGGGAQRDAGP</sequence>
<evidence type="ECO:0000259" key="2">
    <source>
        <dbReference type="Pfam" id="PF20254"/>
    </source>
</evidence>
<evidence type="ECO:0000313" key="3">
    <source>
        <dbReference type="EMBL" id="NUW40431.1"/>
    </source>
</evidence>
<name>A0A7Y6IM16_9ACTN</name>
<proteinExistence type="predicted"/>
<dbReference type="AlphaFoldDB" id="A0A7Y6IM16"/>